<dbReference type="RefSeq" id="WP_130412671.1">
    <property type="nucleotide sequence ID" value="NZ_SHKX01000012.1"/>
</dbReference>
<reference evidence="2 3" key="1">
    <citation type="submission" date="2019-02" db="EMBL/GenBank/DDBJ databases">
        <title>Genomic Encyclopedia of Type Strains, Phase IV (KMG-IV): sequencing the most valuable type-strain genomes for metagenomic binning, comparative biology and taxonomic classification.</title>
        <authorList>
            <person name="Goeker M."/>
        </authorList>
    </citation>
    <scope>NUCLEOTIDE SEQUENCE [LARGE SCALE GENOMIC DNA]</scope>
    <source>
        <strain evidence="2 3">DSM 105135</strain>
    </source>
</reference>
<dbReference type="NCBIfam" id="TIGR00553">
    <property type="entry name" value="pabB"/>
    <property type="match status" value="1"/>
</dbReference>
<dbReference type="InterPro" id="IPR005802">
    <property type="entry name" value="ADC_synth_comp_1"/>
</dbReference>
<gene>
    <name evidence="2" type="ORF">EV700_1667</name>
</gene>
<dbReference type="PRINTS" id="PR00095">
    <property type="entry name" value="ANTSNTHASEI"/>
</dbReference>
<evidence type="ECO:0000313" key="2">
    <source>
        <dbReference type="EMBL" id="RZU44866.1"/>
    </source>
</evidence>
<dbReference type="Proteomes" id="UP000292423">
    <property type="component" value="Unassembled WGS sequence"/>
</dbReference>
<organism evidence="2 3">
    <name type="scientific">Fluviicoccus keumensis</name>
    <dbReference type="NCBI Taxonomy" id="1435465"/>
    <lineage>
        <taxon>Bacteria</taxon>
        <taxon>Pseudomonadati</taxon>
        <taxon>Pseudomonadota</taxon>
        <taxon>Gammaproteobacteria</taxon>
        <taxon>Moraxellales</taxon>
        <taxon>Moraxellaceae</taxon>
        <taxon>Fluviicoccus</taxon>
    </lineage>
</organism>
<evidence type="ECO:0000313" key="3">
    <source>
        <dbReference type="Proteomes" id="UP000292423"/>
    </source>
</evidence>
<dbReference type="Gene3D" id="3.60.120.10">
    <property type="entry name" value="Anthranilate synthase"/>
    <property type="match status" value="1"/>
</dbReference>
<dbReference type="GO" id="GO:0009396">
    <property type="term" value="P:folic acid-containing compound biosynthetic process"/>
    <property type="evidence" value="ECO:0007669"/>
    <property type="project" value="InterPro"/>
</dbReference>
<dbReference type="GO" id="GO:0000162">
    <property type="term" value="P:L-tryptophan biosynthetic process"/>
    <property type="evidence" value="ECO:0007669"/>
    <property type="project" value="TreeGrafter"/>
</dbReference>
<dbReference type="AlphaFoldDB" id="A0A4V2G5H3"/>
<dbReference type="InterPro" id="IPR005801">
    <property type="entry name" value="ADC_synthase"/>
</dbReference>
<name>A0A4V2G5H3_9GAMM</name>
<dbReference type="InterPro" id="IPR019999">
    <property type="entry name" value="Anth_synth_I-like"/>
</dbReference>
<feature type="domain" description="Chorismate-utilising enzyme C-terminal" evidence="1">
    <location>
        <begin position="183"/>
        <end position="435"/>
    </location>
</feature>
<sequence length="450" mass="49626">MSSPQSVKSALLRSDVDRLMSCSDWYPFLFNDHDDRILGILPRWVIVVGNDGDIVRLDRQAVGRFEPSVVSVPLREALAEGLATLPSLPTEQSGFTGGMAGWLGYDLHSDSSEEHDKLRPDFPKACIAGFDAFIRLPAGNDQPATLHAATEELHQRIRSRLNSRSAIAAFSIAGNFRQLMPADEYAKAFRQVQAYLHSGDCYQVNLAQAFQADCTGSGLEAFQHLDSISHPPYAAYLSSPYGEILSLSPELFLQFEHGRVTTRPIKGTRPRGLDAMTDDRMAADLASHPKDRAENLMIVDLLRNDLGKHAITGSVQVNDLFLIESFAHVHHMTSEIECCLRPDSHPLDMLLDAFPGGSITGAPKRRAMEIIDELENFGRSVYCGSIGYLTSDGRGEWNIAIRTLLKVGDTLFAWAGGGIVADSVCEDEYQECFNKIGPLLTALEERFGKR</sequence>
<evidence type="ECO:0000259" key="1">
    <source>
        <dbReference type="Pfam" id="PF00425"/>
    </source>
</evidence>
<dbReference type="SUPFAM" id="SSF56322">
    <property type="entry name" value="ADC synthase"/>
    <property type="match status" value="1"/>
</dbReference>
<dbReference type="PANTHER" id="PTHR11236:SF50">
    <property type="entry name" value="AMINODEOXYCHORISMATE SYNTHASE COMPONENT 1"/>
    <property type="match status" value="1"/>
</dbReference>
<dbReference type="PANTHER" id="PTHR11236">
    <property type="entry name" value="AMINOBENZOATE/ANTHRANILATE SYNTHASE"/>
    <property type="match status" value="1"/>
</dbReference>
<dbReference type="EMBL" id="SHKX01000012">
    <property type="protein sequence ID" value="RZU44866.1"/>
    <property type="molecule type" value="Genomic_DNA"/>
</dbReference>
<proteinExistence type="predicted"/>
<comment type="caution">
    <text evidence="2">The sequence shown here is derived from an EMBL/GenBank/DDBJ whole genome shotgun (WGS) entry which is preliminary data.</text>
</comment>
<dbReference type="OrthoDB" id="9803598at2"/>
<dbReference type="Pfam" id="PF00425">
    <property type="entry name" value="Chorismate_bind"/>
    <property type="match status" value="1"/>
</dbReference>
<accession>A0A4V2G5H3</accession>
<protein>
    <submittedName>
        <fullName evidence="2">Para-aminobenzoate synthetase component 1</fullName>
    </submittedName>
</protein>
<keyword evidence="3" id="KW-1185">Reference proteome</keyword>
<dbReference type="InterPro" id="IPR015890">
    <property type="entry name" value="Chorismate_C"/>
</dbReference>
<dbReference type="GO" id="GO:0046820">
    <property type="term" value="F:4-amino-4-deoxychorismate synthase activity"/>
    <property type="evidence" value="ECO:0007669"/>
    <property type="project" value="TreeGrafter"/>
</dbReference>